<name>A0AAD8NFE0_TARER</name>
<dbReference type="Proteomes" id="UP001229421">
    <property type="component" value="Unassembled WGS sequence"/>
</dbReference>
<feature type="signal peptide" evidence="1">
    <location>
        <begin position="1"/>
        <end position="17"/>
    </location>
</feature>
<evidence type="ECO:0000313" key="2">
    <source>
        <dbReference type="EMBL" id="KAK1406036.1"/>
    </source>
</evidence>
<protein>
    <submittedName>
        <fullName evidence="2">Uncharacterized protein</fullName>
    </submittedName>
</protein>
<organism evidence="2 3">
    <name type="scientific">Tagetes erecta</name>
    <name type="common">African marigold</name>
    <dbReference type="NCBI Taxonomy" id="13708"/>
    <lineage>
        <taxon>Eukaryota</taxon>
        <taxon>Viridiplantae</taxon>
        <taxon>Streptophyta</taxon>
        <taxon>Embryophyta</taxon>
        <taxon>Tracheophyta</taxon>
        <taxon>Spermatophyta</taxon>
        <taxon>Magnoliopsida</taxon>
        <taxon>eudicotyledons</taxon>
        <taxon>Gunneridae</taxon>
        <taxon>Pentapetalae</taxon>
        <taxon>asterids</taxon>
        <taxon>campanulids</taxon>
        <taxon>Asterales</taxon>
        <taxon>Asteraceae</taxon>
        <taxon>Asteroideae</taxon>
        <taxon>Heliantheae alliance</taxon>
        <taxon>Tageteae</taxon>
        <taxon>Tagetes</taxon>
    </lineage>
</organism>
<evidence type="ECO:0000313" key="3">
    <source>
        <dbReference type="Proteomes" id="UP001229421"/>
    </source>
</evidence>
<dbReference type="EMBL" id="JAUHHV010000013">
    <property type="protein sequence ID" value="KAK1406036.1"/>
    <property type="molecule type" value="Genomic_DNA"/>
</dbReference>
<sequence>MYHFFLDILYCIFSVRQFVVILVRDDVIILAFNFIMNSDKLQFDNNEAIAQNNFCYPIPYMCWAEKNIIKQGDMFFKYIPGMKF</sequence>
<reference evidence="2" key="1">
    <citation type="journal article" date="2023" name="bioRxiv">
        <title>Improved chromosome-level genome assembly for marigold (Tagetes erecta).</title>
        <authorList>
            <person name="Jiang F."/>
            <person name="Yuan L."/>
            <person name="Wang S."/>
            <person name="Wang H."/>
            <person name="Xu D."/>
            <person name="Wang A."/>
            <person name="Fan W."/>
        </authorList>
    </citation>
    <scope>NUCLEOTIDE SEQUENCE</scope>
    <source>
        <strain evidence="2">WSJ</strain>
        <tissue evidence="2">Leaf</tissue>
    </source>
</reference>
<accession>A0AAD8NFE0</accession>
<gene>
    <name evidence="2" type="ORF">QVD17_42233</name>
</gene>
<feature type="chain" id="PRO_5042115663" evidence="1">
    <location>
        <begin position="18"/>
        <end position="84"/>
    </location>
</feature>
<evidence type="ECO:0000256" key="1">
    <source>
        <dbReference type="SAM" id="SignalP"/>
    </source>
</evidence>
<dbReference type="AlphaFoldDB" id="A0AAD8NFE0"/>
<keyword evidence="1" id="KW-0732">Signal</keyword>
<proteinExistence type="predicted"/>
<keyword evidence="3" id="KW-1185">Reference proteome</keyword>
<comment type="caution">
    <text evidence="2">The sequence shown here is derived from an EMBL/GenBank/DDBJ whole genome shotgun (WGS) entry which is preliminary data.</text>
</comment>